<dbReference type="PANTHER" id="PTHR45586">
    <property type="entry name" value="TPR REPEAT-CONTAINING PROTEIN PA4667"/>
    <property type="match status" value="1"/>
</dbReference>
<accession>A0ABQ3J641</accession>
<dbReference type="Pfam" id="PF13432">
    <property type="entry name" value="TPR_16"/>
    <property type="match status" value="2"/>
</dbReference>
<evidence type="ECO:0000256" key="1">
    <source>
        <dbReference type="ARBA" id="ARBA00022737"/>
    </source>
</evidence>
<dbReference type="Gene3D" id="1.25.40.10">
    <property type="entry name" value="Tetratricopeptide repeat domain"/>
    <property type="match status" value="5"/>
</dbReference>
<keyword evidence="2" id="KW-0802">TPR repeat</keyword>
<protein>
    <recommendedName>
        <fullName evidence="5">Tetratricopeptide repeat protein</fullName>
    </recommendedName>
</protein>
<evidence type="ECO:0000313" key="3">
    <source>
        <dbReference type="EMBL" id="GHF06554.1"/>
    </source>
</evidence>
<organism evidence="3 4">
    <name type="scientific">Aliiroseovarius zhejiangensis</name>
    <dbReference type="NCBI Taxonomy" id="1632025"/>
    <lineage>
        <taxon>Bacteria</taxon>
        <taxon>Pseudomonadati</taxon>
        <taxon>Pseudomonadota</taxon>
        <taxon>Alphaproteobacteria</taxon>
        <taxon>Rhodobacterales</taxon>
        <taxon>Paracoccaceae</taxon>
        <taxon>Aliiroseovarius</taxon>
    </lineage>
</organism>
<dbReference type="EMBL" id="BNCH01000008">
    <property type="protein sequence ID" value="GHF06554.1"/>
    <property type="molecule type" value="Genomic_DNA"/>
</dbReference>
<sequence length="820" mass="89749">MTHRSLVVVFVTCTLLVLGGCQSAEERAEEHYKAAVEHIENGDTARATVEFRNVFKLNGKHRDARMTYANMRRDEGEVSEAYGQYLRLVEQYPDDLEGRKALTELALNMGNWDELRRHGEYAAKLAPDDPTVRAGLAALAYRDAVIAGNEAARLDAQKNALELLAADPAQPGLHRLVIDDYIRIKDWSNALAAVDAALQHEPAAMDLLRKRLGILYASNDTLAVKEQLTDMLDAFPEDNQILSALVQWHIGHGNTDEAEALLRSRIDPSDDDPEAGATLVRFLVEFRGNDAAREELDKLINAGGQHQALYRSLRASIMFDTGAQDQAIAEMQAILDKAEPSADTDNLKVGLARMLEITGNPVGARALIEEVLARDSSHTEALKHRAQWLIEDDQTGDAIVTLRSAMAGSPDDPEIMTLMARAHERDGNTELMSEMLALAVEKSGNGAAESLRYARHLASIDKLRPAEDALLGSLRVQPGNVQILAALGQLYIDMQDWGRADHIARTLRGIERDEATQIANTLSARILAAQDREAELTAFLESLASASDAANSADIVIIRRLLERGKKSEALAKVDQLLEVTPNAPILRFIRASILAEDGQVEEAKSIFRGLLDENDQRPEAWVALYRLLRATGEQSEALSTLASARAKLPDNADLMWLEASELERAGDIDGAIAVYETLYDANSGNPIIANNLASLLADHRADTESLERAFVVARRLRGTDVAPFQDTYGWIAFRLQNYDEALAHLEPAAAGMSDNATVQFHLAMAYAAVGRTDDALAQFAKTRGMLDPGTQSDLLSKIDAEVARLKNPTPAGDTENSTQ</sequence>
<proteinExistence type="predicted"/>
<dbReference type="Proteomes" id="UP000609802">
    <property type="component" value="Unassembled WGS sequence"/>
</dbReference>
<dbReference type="Pfam" id="PF14559">
    <property type="entry name" value="TPR_19"/>
    <property type="match status" value="2"/>
</dbReference>
<reference evidence="4" key="1">
    <citation type="journal article" date="2019" name="Int. J. Syst. Evol. Microbiol.">
        <title>The Global Catalogue of Microorganisms (GCM) 10K type strain sequencing project: providing services to taxonomists for standard genome sequencing and annotation.</title>
        <authorList>
            <consortium name="The Broad Institute Genomics Platform"/>
            <consortium name="The Broad Institute Genome Sequencing Center for Infectious Disease"/>
            <person name="Wu L."/>
            <person name="Ma J."/>
        </authorList>
    </citation>
    <scope>NUCLEOTIDE SEQUENCE [LARGE SCALE GENOMIC DNA]</scope>
    <source>
        <strain evidence="4">KCTC 42443</strain>
    </source>
</reference>
<name>A0ABQ3J641_9RHOB</name>
<keyword evidence="4" id="KW-1185">Reference proteome</keyword>
<dbReference type="PROSITE" id="PS51257">
    <property type="entry name" value="PROKAR_LIPOPROTEIN"/>
    <property type="match status" value="1"/>
</dbReference>
<evidence type="ECO:0008006" key="5">
    <source>
        <dbReference type="Google" id="ProtNLM"/>
    </source>
</evidence>
<dbReference type="InterPro" id="IPR051012">
    <property type="entry name" value="CellSynth/LPSAsmb/PSIAsmb"/>
</dbReference>
<evidence type="ECO:0000256" key="2">
    <source>
        <dbReference type="ARBA" id="ARBA00022803"/>
    </source>
</evidence>
<evidence type="ECO:0000313" key="4">
    <source>
        <dbReference type="Proteomes" id="UP000609802"/>
    </source>
</evidence>
<gene>
    <name evidence="3" type="ORF">GCM10016455_29660</name>
</gene>
<keyword evidence="1" id="KW-0677">Repeat</keyword>
<comment type="caution">
    <text evidence="3">The sequence shown here is derived from an EMBL/GenBank/DDBJ whole genome shotgun (WGS) entry which is preliminary data.</text>
</comment>
<dbReference type="InterPro" id="IPR011990">
    <property type="entry name" value="TPR-like_helical_dom_sf"/>
</dbReference>
<dbReference type="RefSeq" id="WP_191287323.1">
    <property type="nucleotide sequence ID" value="NZ_BNCH01000008.1"/>
</dbReference>
<dbReference type="PANTHER" id="PTHR45586:SF1">
    <property type="entry name" value="LIPOPOLYSACCHARIDE ASSEMBLY PROTEIN B"/>
    <property type="match status" value="1"/>
</dbReference>
<dbReference type="SUPFAM" id="SSF48452">
    <property type="entry name" value="TPR-like"/>
    <property type="match status" value="3"/>
</dbReference>